<evidence type="ECO:0000313" key="3">
    <source>
        <dbReference type="Proteomes" id="UP000828251"/>
    </source>
</evidence>
<dbReference type="Proteomes" id="UP000828251">
    <property type="component" value="Unassembled WGS sequence"/>
</dbReference>
<dbReference type="EMBL" id="JAIQCV010000010">
    <property type="protein sequence ID" value="KAH1057799.1"/>
    <property type="molecule type" value="Genomic_DNA"/>
</dbReference>
<accession>A0A9D3UWG9</accession>
<feature type="region of interest" description="Disordered" evidence="1">
    <location>
        <begin position="26"/>
        <end position="122"/>
    </location>
</feature>
<keyword evidence="3" id="KW-1185">Reference proteome</keyword>
<evidence type="ECO:0000313" key="2">
    <source>
        <dbReference type="EMBL" id="KAH1057799.1"/>
    </source>
</evidence>
<name>A0A9D3UWG9_9ROSI</name>
<evidence type="ECO:0000256" key="1">
    <source>
        <dbReference type="SAM" id="MobiDB-lite"/>
    </source>
</evidence>
<feature type="compositionally biased region" description="Acidic residues" evidence="1">
    <location>
        <begin position="60"/>
        <end position="71"/>
    </location>
</feature>
<dbReference type="AlphaFoldDB" id="A0A9D3UWG9"/>
<protein>
    <submittedName>
        <fullName evidence="2">Uncharacterized protein</fullName>
    </submittedName>
</protein>
<organism evidence="2 3">
    <name type="scientific">Gossypium stocksii</name>
    <dbReference type="NCBI Taxonomy" id="47602"/>
    <lineage>
        <taxon>Eukaryota</taxon>
        <taxon>Viridiplantae</taxon>
        <taxon>Streptophyta</taxon>
        <taxon>Embryophyta</taxon>
        <taxon>Tracheophyta</taxon>
        <taxon>Spermatophyta</taxon>
        <taxon>Magnoliopsida</taxon>
        <taxon>eudicotyledons</taxon>
        <taxon>Gunneridae</taxon>
        <taxon>Pentapetalae</taxon>
        <taxon>rosids</taxon>
        <taxon>malvids</taxon>
        <taxon>Malvales</taxon>
        <taxon>Malvaceae</taxon>
        <taxon>Malvoideae</taxon>
        <taxon>Gossypium</taxon>
    </lineage>
</organism>
<gene>
    <name evidence="2" type="ORF">J1N35_035864</name>
</gene>
<feature type="compositionally biased region" description="Acidic residues" evidence="1">
    <location>
        <begin position="83"/>
        <end position="93"/>
    </location>
</feature>
<sequence length="122" mass="13880">MIEPIAEDGSLRLNCEWDDSSVLEGQDHWNVEQLEPVGKGKAMRVKDQLGTEEGNRDEVNDGDEDEGDAGDENNHEGRRKDEKDEDNGDDQVDEPVSLVVRKNPIRTRQPLSYGTHLARRRR</sequence>
<feature type="compositionally biased region" description="Basic and acidic residues" evidence="1">
    <location>
        <begin position="72"/>
        <end position="82"/>
    </location>
</feature>
<proteinExistence type="predicted"/>
<comment type="caution">
    <text evidence="2">The sequence shown here is derived from an EMBL/GenBank/DDBJ whole genome shotgun (WGS) entry which is preliminary data.</text>
</comment>
<feature type="compositionally biased region" description="Basic and acidic residues" evidence="1">
    <location>
        <begin position="44"/>
        <end position="59"/>
    </location>
</feature>
<reference evidence="2 3" key="1">
    <citation type="journal article" date="2021" name="Plant Biotechnol. J.">
        <title>Multi-omics assisted identification of the key and species-specific regulatory components of drought-tolerant mechanisms in Gossypium stocksii.</title>
        <authorList>
            <person name="Yu D."/>
            <person name="Ke L."/>
            <person name="Zhang D."/>
            <person name="Wu Y."/>
            <person name="Sun Y."/>
            <person name="Mei J."/>
            <person name="Sun J."/>
            <person name="Sun Y."/>
        </authorList>
    </citation>
    <scope>NUCLEOTIDE SEQUENCE [LARGE SCALE GENOMIC DNA]</scope>
    <source>
        <strain evidence="3">cv. E1</strain>
        <tissue evidence="2">Leaf</tissue>
    </source>
</reference>